<proteinExistence type="predicted"/>
<reference evidence="1" key="1">
    <citation type="submission" date="2022-09" db="EMBL/GenBank/DDBJ databases">
        <title>Eubacterium sp. LFL-14 isolated from human feces.</title>
        <authorList>
            <person name="Liu F."/>
        </authorList>
    </citation>
    <scope>NUCLEOTIDE SEQUENCE</scope>
    <source>
        <strain evidence="1">LFL-14</strain>
    </source>
</reference>
<sequence length="188" mass="22209">MGKNGIVIVKDDSSESYHDTRLLMQLYRATAFRAKHYEIVARRYFENEYNCNITEFLDSVKQAGLNLNDDIQLIGCVDDVKYYQDKLAIIETNLKYIRDEYPDGERIYWTLYHTYVSRQKGGNAKIRADISKVLDLSSVISERTYRRWERKGMDILDYLLWGTSVYNEELTEFLKNHAQELIDSVTLY</sequence>
<dbReference type="Proteomes" id="UP001431199">
    <property type="component" value="Unassembled WGS sequence"/>
</dbReference>
<comment type="caution">
    <text evidence="1">The sequence shown here is derived from an EMBL/GenBank/DDBJ whole genome shotgun (WGS) entry which is preliminary data.</text>
</comment>
<dbReference type="EMBL" id="JAODBU010000002">
    <property type="protein sequence ID" value="MCT7397832.1"/>
    <property type="molecule type" value="Genomic_DNA"/>
</dbReference>
<protein>
    <submittedName>
        <fullName evidence="1">Uncharacterized protein</fullName>
    </submittedName>
</protein>
<gene>
    <name evidence="1" type="ORF">N5B56_01855</name>
</gene>
<evidence type="ECO:0000313" key="2">
    <source>
        <dbReference type="Proteomes" id="UP001431199"/>
    </source>
</evidence>
<accession>A0ABT2LZP7</accession>
<evidence type="ECO:0000313" key="1">
    <source>
        <dbReference type="EMBL" id="MCT7397832.1"/>
    </source>
</evidence>
<dbReference type="RefSeq" id="WP_260978268.1">
    <property type="nucleotide sequence ID" value="NZ_JAODBU010000002.1"/>
</dbReference>
<keyword evidence="2" id="KW-1185">Reference proteome</keyword>
<name>A0ABT2LZP7_9FIRM</name>
<organism evidence="1 2">
    <name type="scientific">Eubacterium album</name>
    <dbReference type="NCBI Taxonomy" id="2978477"/>
    <lineage>
        <taxon>Bacteria</taxon>
        <taxon>Bacillati</taxon>
        <taxon>Bacillota</taxon>
        <taxon>Clostridia</taxon>
        <taxon>Eubacteriales</taxon>
        <taxon>Eubacteriaceae</taxon>
        <taxon>Eubacterium</taxon>
    </lineage>
</organism>